<gene>
    <name evidence="6" type="ORF">CAMP_LOCUS3305</name>
</gene>
<evidence type="ECO:0000313" key="6">
    <source>
        <dbReference type="EMBL" id="CAI5440668.1"/>
    </source>
</evidence>
<keyword evidence="3" id="KW-0539">Nucleus</keyword>
<reference evidence="6" key="1">
    <citation type="submission" date="2022-11" db="EMBL/GenBank/DDBJ databases">
        <authorList>
            <person name="Kikuchi T."/>
        </authorList>
    </citation>
    <scope>NUCLEOTIDE SEQUENCE</scope>
    <source>
        <strain evidence="6">PS1010</strain>
    </source>
</reference>
<feature type="region of interest" description="Disordered" evidence="5">
    <location>
        <begin position="149"/>
        <end position="177"/>
    </location>
</feature>
<dbReference type="AlphaFoldDB" id="A0A9P1I9S9"/>
<dbReference type="SUPFAM" id="SSF74853">
    <property type="entry name" value="Lamin A/C globular tail domain"/>
    <property type="match status" value="2"/>
</dbReference>
<evidence type="ECO:0000256" key="1">
    <source>
        <dbReference type="ARBA" id="ARBA00004123"/>
    </source>
</evidence>
<organism evidence="6 7">
    <name type="scientific">Caenorhabditis angaria</name>
    <dbReference type="NCBI Taxonomy" id="860376"/>
    <lineage>
        <taxon>Eukaryota</taxon>
        <taxon>Metazoa</taxon>
        <taxon>Ecdysozoa</taxon>
        <taxon>Nematoda</taxon>
        <taxon>Chromadorea</taxon>
        <taxon>Rhabditida</taxon>
        <taxon>Rhabditina</taxon>
        <taxon>Rhabditomorpha</taxon>
        <taxon>Rhabditoidea</taxon>
        <taxon>Rhabditidae</taxon>
        <taxon>Peloderinae</taxon>
        <taxon>Caenorhabditis</taxon>
    </lineage>
</organism>
<dbReference type="PANTHER" id="PTHR45721:SF11">
    <property type="entry name" value="LAMIN DM0-RELATED"/>
    <property type="match status" value="1"/>
</dbReference>
<name>A0A9P1I9S9_9PELO</name>
<dbReference type="GO" id="GO:0005634">
    <property type="term" value="C:nucleus"/>
    <property type="evidence" value="ECO:0007669"/>
    <property type="project" value="UniProtKB-SubCell"/>
</dbReference>
<keyword evidence="7" id="KW-1185">Reference proteome</keyword>
<evidence type="ECO:0000256" key="5">
    <source>
        <dbReference type="SAM" id="MobiDB-lite"/>
    </source>
</evidence>
<sequence length="417" mass="47837">MASTSGSQSHFEAENRHLKKRLEVTEQMYAGLHEEFKKLKTHSLLLEEDVESLKRNQNQNETPNQGLEEVEQMYAKLLDDFDRMKAQNLVLEGEIESLKRMQNQNEGLRNQLEVSEQMNAKLLNDFDKLKTENLVLKGKIESMEKPKFNENQALALTRPEPSRNATSPRRPAERHYNCPSGNGPIVFGNCDEKGEFLELENIAYRPIKIGQFIIKRIVGELNFEVVLPESTKIQPRSKLVLRGRCRGSTTPSLKHQTIFLDEVNHWLSGELMQTFLLDRNGTEMASIVQGLEKILYYNCYSGNGPIVFKNCDVKGEFLELQNISKCTVDLGCFVIRRIIGNLDFEVVVPESTKLRAKSKLVLRARRSCSETPILNSQTLFLDGFTHWLSGELMQTLLLDRRRREIASIIQGLEKPHF</sequence>
<dbReference type="Proteomes" id="UP001152747">
    <property type="component" value="Unassembled WGS sequence"/>
</dbReference>
<keyword evidence="2 4" id="KW-0175">Coiled coil</keyword>
<proteinExistence type="predicted"/>
<evidence type="ECO:0000256" key="2">
    <source>
        <dbReference type="ARBA" id="ARBA00023054"/>
    </source>
</evidence>
<dbReference type="OrthoDB" id="102442at2759"/>
<evidence type="ECO:0000256" key="3">
    <source>
        <dbReference type="ARBA" id="ARBA00023242"/>
    </source>
</evidence>
<dbReference type="Gene3D" id="2.60.40.1260">
    <property type="entry name" value="Lamin Tail domain"/>
    <property type="match status" value="2"/>
</dbReference>
<dbReference type="EMBL" id="CANHGI010000002">
    <property type="protein sequence ID" value="CAI5440668.1"/>
    <property type="molecule type" value="Genomic_DNA"/>
</dbReference>
<comment type="subcellular location">
    <subcellularLocation>
        <location evidence="1">Nucleus</location>
    </subcellularLocation>
</comment>
<feature type="coiled-coil region" evidence="4">
    <location>
        <begin position="67"/>
        <end position="132"/>
    </location>
</feature>
<evidence type="ECO:0008006" key="8">
    <source>
        <dbReference type="Google" id="ProtNLM"/>
    </source>
</evidence>
<protein>
    <recommendedName>
        <fullName evidence="8">LTD domain-containing protein</fullName>
    </recommendedName>
</protein>
<dbReference type="PANTHER" id="PTHR45721">
    <property type="entry name" value="LAMIN DM0-RELATED"/>
    <property type="match status" value="1"/>
</dbReference>
<accession>A0A9P1I9S9</accession>
<comment type="caution">
    <text evidence="6">The sequence shown here is derived from an EMBL/GenBank/DDBJ whole genome shotgun (WGS) entry which is preliminary data.</text>
</comment>
<evidence type="ECO:0000313" key="7">
    <source>
        <dbReference type="Proteomes" id="UP001152747"/>
    </source>
</evidence>
<dbReference type="InterPro" id="IPR036415">
    <property type="entry name" value="Lamin_tail_dom_sf"/>
</dbReference>
<evidence type="ECO:0000256" key="4">
    <source>
        <dbReference type="SAM" id="Coils"/>
    </source>
</evidence>